<dbReference type="InterPro" id="IPR003439">
    <property type="entry name" value="ABC_transporter-like_ATP-bd"/>
</dbReference>
<dbReference type="InterPro" id="IPR003593">
    <property type="entry name" value="AAA+_ATPase"/>
</dbReference>
<keyword evidence="3" id="KW-0813">Transport</keyword>
<evidence type="ECO:0000313" key="9">
    <source>
        <dbReference type="EMBL" id="MBA1155404.1"/>
    </source>
</evidence>
<dbReference type="PANTHER" id="PTHR43297:SF2">
    <property type="entry name" value="DIPEPTIDE TRANSPORT ATP-BINDING PROTEIN DPPD"/>
    <property type="match status" value="1"/>
</dbReference>
<dbReference type="GO" id="GO:0055085">
    <property type="term" value="P:transmembrane transport"/>
    <property type="evidence" value="ECO:0007669"/>
    <property type="project" value="UniProtKB-ARBA"/>
</dbReference>
<feature type="domain" description="ABC transporter" evidence="8">
    <location>
        <begin position="10"/>
        <end position="258"/>
    </location>
</feature>
<sequence>MRPDDPVFEVKNLGIAYGRDAASIQVVHDVSLSVGRGEALGVVGESGCGKSQTMLAALGLLPRGGRITSGQVLLEGRNLVDLSPREMRAVRGGGIALISQDALTSLNPAMTIGTQMAEPMIHYGGMSRTAARSRCIELLDLVGIPGAATRLASYPHELSGGMRQRALIAMAISVNPKVLIADEPTTALDVTTQSQILRLIDSLRKELGMALVLITHDLGVVAGVADRVAVLYAGRVVETASTETLFASPRHPYTKALLDTISQLEDEVSERLGPIPGLPPDPRSPVQGCPFNPRCDYVRDLCRTDLPALADGMEGVLHPVRCHVDPFAGPALTIASGGAR</sequence>
<dbReference type="GO" id="GO:0015833">
    <property type="term" value="P:peptide transport"/>
    <property type="evidence" value="ECO:0007669"/>
    <property type="project" value="InterPro"/>
</dbReference>
<evidence type="ECO:0000256" key="7">
    <source>
        <dbReference type="ARBA" id="ARBA00023136"/>
    </source>
</evidence>
<organism evidence="9 10">
    <name type="scientific">Microvirga mediterraneensis</name>
    <dbReference type="NCBI Taxonomy" id="2754695"/>
    <lineage>
        <taxon>Bacteria</taxon>
        <taxon>Pseudomonadati</taxon>
        <taxon>Pseudomonadota</taxon>
        <taxon>Alphaproteobacteria</taxon>
        <taxon>Hyphomicrobiales</taxon>
        <taxon>Methylobacteriaceae</taxon>
        <taxon>Microvirga</taxon>
    </lineage>
</organism>
<dbReference type="NCBIfam" id="TIGR01727">
    <property type="entry name" value="oligo_HPY"/>
    <property type="match status" value="1"/>
</dbReference>
<dbReference type="EMBL" id="JACDXJ010000001">
    <property type="protein sequence ID" value="MBA1155404.1"/>
    <property type="molecule type" value="Genomic_DNA"/>
</dbReference>
<dbReference type="Pfam" id="PF00005">
    <property type="entry name" value="ABC_tran"/>
    <property type="match status" value="1"/>
</dbReference>
<gene>
    <name evidence="9" type="ORF">H0S73_04560</name>
</gene>
<protein>
    <submittedName>
        <fullName evidence="9">ABC transporter ATP-binding protein</fullName>
    </submittedName>
</protein>
<dbReference type="CDD" id="cd03257">
    <property type="entry name" value="ABC_NikE_OppD_transporters"/>
    <property type="match status" value="1"/>
</dbReference>
<comment type="similarity">
    <text evidence="2">Belongs to the ABC transporter superfamily.</text>
</comment>
<dbReference type="InterPro" id="IPR027417">
    <property type="entry name" value="P-loop_NTPase"/>
</dbReference>
<keyword evidence="4" id="KW-1003">Cell membrane</keyword>
<reference evidence="9 10" key="1">
    <citation type="submission" date="2020-07" db="EMBL/GenBank/DDBJ databases">
        <title>Draft genome and description of Microvirga mediterraneensis Marseille-Q2068 sp. nov.</title>
        <authorList>
            <person name="Boxberger M."/>
        </authorList>
    </citation>
    <scope>NUCLEOTIDE SEQUENCE [LARGE SCALE GENOMIC DNA]</scope>
    <source>
        <strain evidence="9 10">Marseille-Q2068</strain>
    </source>
</reference>
<keyword evidence="6 9" id="KW-0067">ATP-binding</keyword>
<evidence type="ECO:0000256" key="6">
    <source>
        <dbReference type="ARBA" id="ARBA00022840"/>
    </source>
</evidence>
<dbReference type="InterPro" id="IPR013563">
    <property type="entry name" value="Oligopep_ABC_C"/>
</dbReference>
<evidence type="ECO:0000256" key="5">
    <source>
        <dbReference type="ARBA" id="ARBA00022741"/>
    </source>
</evidence>
<dbReference type="AlphaFoldDB" id="A0A838BIK2"/>
<evidence type="ECO:0000256" key="2">
    <source>
        <dbReference type="ARBA" id="ARBA00005417"/>
    </source>
</evidence>
<dbReference type="GO" id="GO:0005524">
    <property type="term" value="F:ATP binding"/>
    <property type="evidence" value="ECO:0007669"/>
    <property type="project" value="UniProtKB-KW"/>
</dbReference>
<dbReference type="PROSITE" id="PS50893">
    <property type="entry name" value="ABC_TRANSPORTER_2"/>
    <property type="match status" value="1"/>
</dbReference>
<keyword evidence="5" id="KW-0547">Nucleotide-binding</keyword>
<dbReference type="SUPFAM" id="SSF52540">
    <property type="entry name" value="P-loop containing nucleoside triphosphate hydrolases"/>
    <property type="match status" value="1"/>
</dbReference>
<keyword evidence="7" id="KW-0472">Membrane</keyword>
<dbReference type="InterPro" id="IPR050388">
    <property type="entry name" value="ABC_Ni/Peptide_Import"/>
</dbReference>
<dbReference type="Proteomes" id="UP000572984">
    <property type="component" value="Unassembled WGS sequence"/>
</dbReference>
<comment type="caution">
    <text evidence="9">The sequence shown here is derived from an EMBL/GenBank/DDBJ whole genome shotgun (WGS) entry which is preliminary data.</text>
</comment>
<proteinExistence type="inferred from homology"/>
<dbReference type="FunFam" id="3.40.50.300:FF:000016">
    <property type="entry name" value="Oligopeptide ABC transporter ATP-binding component"/>
    <property type="match status" value="1"/>
</dbReference>
<accession>A0A838BIK2</accession>
<evidence type="ECO:0000313" key="10">
    <source>
        <dbReference type="Proteomes" id="UP000572984"/>
    </source>
</evidence>
<evidence type="ECO:0000256" key="4">
    <source>
        <dbReference type="ARBA" id="ARBA00022475"/>
    </source>
</evidence>
<dbReference type="Pfam" id="PF08352">
    <property type="entry name" value="oligo_HPY"/>
    <property type="match status" value="1"/>
</dbReference>
<dbReference type="PANTHER" id="PTHR43297">
    <property type="entry name" value="OLIGOPEPTIDE TRANSPORT ATP-BINDING PROTEIN APPD"/>
    <property type="match status" value="1"/>
</dbReference>
<dbReference type="InterPro" id="IPR017871">
    <property type="entry name" value="ABC_transporter-like_CS"/>
</dbReference>
<keyword evidence="10" id="KW-1185">Reference proteome</keyword>
<evidence type="ECO:0000259" key="8">
    <source>
        <dbReference type="PROSITE" id="PS50893"/>
    </source>
</evidence>
<name>A0A838BIK2_9HYPH</name>
<evidence type="ECO:0000256" key="3">
    <source>
        <dbReference type="ARBA" id="ARBA00022448"/>
    </source>
</evidence>
<dbReference type="GO" id="GO:0005886">
    <property type="term" value="C:plasma membrane"/>
    <property type="evidence" value="ECO:0007669"/>
    <property type="project" value="UniProtKB-SubCell"/>
</dbReference>
<comment type="subcellular location">
    <subcellularLocation>
        <location evidence="1">Cell inner membrane</location>
        <topology evidence="1">Peripheral membrane protein</topology>
    </subcellularLocation>
</comment>
<dbReference type="Gene3D" id="3.40.50.300">
    <property type="entry name" value="P-loop containing nucleotide triphosphate hydrolases"/>
    <property type="match status" value="1"/>
</dbReference>
<dbReference type="GO" id="GO:0016887">
    <property type="term" value="F:ATP hydrolysis activity"/>
    <property type="evidence" value="ECO:0007669"/>
    <property type="project" value="InterPro"/>
</dbReference>
<dbReference type="SMART" id="SM00382">
    <property type="entry name" value="AAA"/>
    <property type="match status" value="1"/>
</dbReference>
<dbReference type="PROSITE" id="PS00211">
    <property type="entry name" value="ABC_TRANSPORTER_1"/>
    <property type="match status" value="1"/>
</dbReference>
<evidence type="ECO:0000256" key="1">
    <source>
        <dbReference type="ARBA" id="ARBA00004417"/>
    </source>
</evidence>